<organism evidence="2 3">
    <name type="scientific">Geobacillus thermopakistaniensis (strain MAS1)</name>
    <dbReference type="NCBI Taxonomy" id="1408282"/>
    <lineage>
        <taxon>Bacteria</taxon>
        <taxon>Bacillati</taxon>
        <taxon>Bacillota</taxon>
        <taxon>Bacilli</taxon>
        <taxon>Bacillales</taxon>
        <taxon>Anoxybacillaceae</taxon>
        <taxon>Geobacillus</taxon>
    </lineage>
</organism>
<protein>
    <submittedName>
        <fullName evidence="2">Uncharacterized protein</fullName>
    </submittedName>
</protein>
<dbReference type="EMBL" id="AYSF01000052">
    <property type="protein sequence ID" value="ESU72002.1"/>
    <property type="molecule type" value="Genomic_DNA"/>
</dbReference>
<reference evidence="2 3" key="1">
    <citation type="journal article" date="2014" name="Genome Announc.">
        <title>Draft Genome Sequence of Geobacillus thermopakistaniensis Strain MAS1.</title>
        <authorList>
            <person name="Siddiqui M.A."/>
            <person name="Rashid N."/>
            <person name="Ayyampalayam S."/>
            <person name="Whitman W.B."/>
        </authorList>
    </citation>
    <scope>NUCLEOTIDE SEQUENCE [LARGE SCALE GENOMIC DNA]</scope>
    <source>
        <strain evidence="2 3">MAS1</strain>
    </source>
</reference>
<feature type="transmembrane region" description="Helical" evidence="1">
    <location>
        <begin position="65"/>
        <end position="84"/>
    </location>
</feature>
<keyword evidence="1" id="KW-0812">Transmembrane</keyword>
<proteinExistence type="predicted"/>
<gene>
    <name evidence="2" type="ORF">T260_10815</name>
</gene>
<keyword evidence="1" id="KW-1133">Transmembrane helix</keyword>
<dbReference type="Proteomes" id="UP000018339">
    <property type="component" value="Unassembled WGS sequence"/>
</dbReference>
<evidence type="ECO:0000313" key="2">
    <source>
        <dbReference type="EMBL" id="ESU72002.1"/>
    </source>
</evidence>
<evidence type="ECO:0000313" key="3">
    <source>
        <dbReference type="Proteomes" id="UP000018339"/>
    </source>
</evidence>
<keyword evidence="1" id="KW-0472">Membrane</keyword>
<comment type="caution">
    <text evidence="2">The sequence shown here is derived from an EMBL/GenBank/DDBJ whole genome shotgun (WGS) entry which is preliminary data.</text>
</comment>
<keyword evidence="3" id="KW-1185">Reference proteome</keyword>
<sequence>MRQSKHEVKLMAQLTFVLSALSVLIAVIGFVYTVRLGRQQRWQGELDGPIPKTVEEHAYLRNPVFLAYVLAVLLAIFAIGYLALRYY</sequence>
<dbReference type="AlphaFoldDB" id="A0A7U9JAG3"/>
<feature type="transmembrane region" description="Helical" evidence="1">
    <location>
        <begin position="12"/>
        <end position="32"/>
    </location>
</feature>
<accession>A0A7U9JAG3</accession>
<evidence type="ECO:0000256" key="1">
    <source>
        <dbReference type="SAM" id="Phobius"/>
    </source>
</evidence>
<name>A0A7U9JAG3_GEOTM</name>